<dbReference type="NCBIfam" id="NF045542">
    <property type="entry name" value="Clp_rel_HeadMat"/>
    <property type="match status" value="1"/>
</dbReference>
<evidence type="ECO:0000256" key="5">
    <source>
        <dbReference type="ARBA" id="ARBA00022825"/>
    </source>
</evidence>
<dbReference type="GO" id="GO:0006515">
    <property type="term" value="P:protein quality control for misfolded or incompletely synthesized proteins"/>
    <property type="evidence" value="ECO:0007669"/>
    <property type="project" value="TreeGrafter"/>
</dbReference>
<dbReference type="AlphaFoldDB" id="A0A0R2MYY8"/>
<keyword evidence="4" id="KW-0378">Hydrolase</keyword>
<comment type="caution">
    <text evidence="7">The sequence shown here is derived from an EMBL/GenBank/DDBJ whole genome shotgun (WGS) entry which is preliminary data.</text>
</comment>
<keyword evidence="8" id="KW-1185">Reference proteome</keyword>
<name>A0A0R2MYY8_9LACO</name>
<dbReference type="Gene3D" id="3.90.226.10">
    <property type="entry name" value="2-enoyl-CoA Hydratase, Chain A, domain 1"/>
    <property type="match status" value="1"/>
</dbReference>
<dbReference type="STRING" id="1293598.IV56_GL000323"/>
<dbReference type="SUPFAM" id="SSF52096">
    <property type="entry name" value="ClpP/crotonase"/>
    <property type="match status" value="1"/>
</dbReference>
<evidence type="ECO:0000256" key="3">
    <source>
        <dbReference type="ARBA" id="ARBA00022670"/>
    </source>
</evidence>
<evidence type="ECO:0000256" key="6">
    <source>
        <dbReference type="RuleBase" id="RU003567"/>
    </source>
</evidence>
<evidence type="ECO:0000313" key="7">
    <source>
        <dbReference type="EMBL" id="KRO17408.1"/>
    </source>
</evidence>
<dbReference type="EMBL" id="JQCE01000016">
    <property type="protein sequence ID" value="KRO17408.1"/>
    <property type="molecule type" value="Genomic_DNA"/>
</dbReference>
<keyword evidence="2" id="KW-0963">Cytoplasm</keyword>
<dbReference type="CDD" id="cd07016">
    <property type="entry name" value="S14_ClpP_1"/>
    <property type="match status" value="1"/>
</dbReference>
<dbReference type="InterPro" id="IPR029045">
    <property type="entry name" value="ClpP/crotonase-like_dom_sf"/>
</dbReference>
<evidence type="ECO:0000256" key="4">
    <source>
        <dbReference type="ARBA" id="ARBA00022801"/>
    </source>
</evidence>
<gene>
    <name evidence="7" type="ORF">IV56_GL000323</name>
</gene>
<proteinExistence type="inferred from homology"/>
<keyword evidence="5" id="KW-0720">Serine protease</keyword>
<dbReference type="GO" id="GO:0009368">
    <property type="term" value="C:endopeptidase Clp complex"/>
    <property type="evidence" value="ECO:0007669"/>
    <property type="project" value="TreeGrafter"/>
</dbReference>
<dbReference type="InterPro" id="IPR023562">
    <property type="entry name" value="ClpP/TepA"/>
</dbReference>
<dbReference type="GO" id="GO:0051117">
    <property type="term" value="F:ATPase binding"/>
    <property type="evidence" value="ECO:0007669"/>
    <property type="project" value="TreeGrafter"/>
</dbReference>
<comment type="similarity">
    <text evidence="1 6">Belongs to the peptidase S14 family.</text>
</comment>
<organism evidence="7 8">
    <name type="scientific">Lacticaseibacillus saniviri JCM 17471 = DSM 24301</name>
    <dbReference type="NCBI Taxonomy" id="1293598"/>
    <lineage>
        <taxon>Bacteria</taxon>
        <taxon>Bacillati</taxon>
        <taxon>Bacillota</taxon>
        <taxon>Bacilli</taxon>
        <taxon>Lactobacillales</taxon>
        <taxon>Lactobacillaceae</taxon>
        <taxon>Lacticaseibacillus</taxon>
    </lineage>
</organism>
<accession>A0A0R2MYY8</accession>
<dbReference type="InterPro" id="IPR001907">
    <property type="entry name" value="ClpP"/>
</dbReference>
<reference evidence="7 8" key="1">
    <citation type="journal article" date="2015" name="Genome Announc.">
        <title>Expanding the biotechnology potential of lactobacilli through comparative genomics of 213 strains and associated genera.</title>
        <authorList>
            <person name="Sun Z."/>
            <person name="Harris H.M."/>
            <person name="McCann A."/>
            <person name="Guo C."/>
            <person name="Argimon S."/>
            <person name="Zhang W."/>
            <person name="Yang X."/>
            <person name="Jeffery I.B."/>
            <person name="Cooney J.C."/>
            <person name="Kagawa T.F."/>
            <person name="Liu W."/>
            <person name="Song Y."/>
            <person name="Salvetti E."/>
            <person name="Wrobel A."/>
            <person name="Rasinkangas P."/>
            <person name="Parkhill J."/>
            <person name="Rea M.C."/>
            <person name="O'Sullivan O."/>
            <person name="Ritari J."/>
            <person name="Douillard F.P."/>
            <person name="Paul Ross R."/>
            <person name="Yang R."/>
            <person name="Briner A.E."/>
            <person name="Felis G.E."/>
            <person name="de Vos W.M."/>
            <person name="Barrangou R."/>
            <person name="Klaenhammer T.R."/>
            <person name="Caufield P.W."/>
            <person name="Cui Y."/>
            <person name="Zhang H."/>
            <person name="O'Toole P.W."/>
        </authorList>
    </citation>
    <scope>NUCLEOTIDE SEQUENCE [LARGE SCALE GENOMIC DNA]</scope>
    <source>
        <strain evidence="7 8">DSM 24301</strain>
    </source>
</reference>
<evidence type="ECO:0000313" key="8">
    <source>
        <dbReference type="Proteomes" id="UP000050969"/>
    </source>
</evidence>
<dbReference type="RefSeq" id="WP_054777902.1">
    <property type="nucleotide sequence ID" value="NZ_BBBX01000021.1"/>
</dbReference>
<keyword evidence="3" id="KW-0645">Protease</keyword>
<dbReference type="Proteomes" id="UP000050969">
    <property type="component" value="Unassembled WGS sequence"/>
</dbReference>
<evidence type="ECO:0000256" key="1">
    <source>
        <dbReference type="ARBA" id="ARBA00007039"/>
    </source>
</evidence>
<dbReference type="PATRIC" id="fig|1293598.4.peg.345"/>
<protein>
    <recommendedName>
        <fullName evidence="6">ATP-dependent Clp protease proteolytic subunit</fullName>
    </recommendedName>
</protein>
<dbReference type="PRINTS" id="PR00127">
    <property type="entry name" value="CLPPROTEASEP"/>
</dbReference>
<sequence>MKLQVKGTIVSNSDVDVYRWYGKEATAPKDLVLPETNEPIDVEINSGGGDVFAGAEIYTALRKYQGQVNISIVGVAASAASVIAMAGDNVKISPMGMMMIHDASDANGGNAKAHKHAAEVLDGLSGQIADSYAARTGRSADDFKALMDKETWFTAKAAVEAGLADEVMFADEDSLSMVASMSDQLSPEALAKGRVVMAMDENKTVAGDHENTVGNMAVTIDGAEIAQLVAEALQPYQEALDNLKSQEQEPEAKKPTGFLF</sequence>
<dbReference type="PANTHER" id="PTHR10381">
    <property type="entry name" value="ATP-DEPENDENT CLP PROTEASE PROTEOLYTIC SUBUNIT"/>
    <property type="match status" value="1"/>
</dbReference>
<dbReference type="PANTHER" id="PTHR10381:SF70">
    <property type="entry name" value="ATP-DEPENDENT CLP PROTEASE PROTEOLYTIC SUBUNIT"/>
    <property type="match status" value="1"/>
</dbReference>
<dbReference type="OrthoDB" id="9806592at2"/>
<dbReference type="Pfam" id="PF00574">
    <property type="entry name" value="CLP_protease"/>
    <property type="match status" value="1"/>
</dbReference>
<evidence type="ECO:0000256" key="2">
    <source>
        <dbReference type="ARBA" id="ARBA00022490"/>
    </source>
</evidence>
<dbReference type="GO" id="GO:0004252">
    <property type="term" value="F:serine-type endopeptidase activity"/>
    <property type="evidence" value="ECO:0007669"/>
    <property type="project" value="InterPro"/>
</dbReference>
<dbReference type="GO" id="GO:0004176">
    <property type="term" value="F:ATP-dependent peptidase activity"/>
    <property type="evidence" value="ECO:0007669"/>
    <property type="project" value="InterPro"/>
</dbReference>